<dbReference type="AlphaFoldDB" id="Q1QLG7"/>
<dbReference type="Proteomes" id="UP000001953">
    <property type="component" value="Chromosome"/>
</dbReference>
<accession>Q1QLG7</accession>
<evidence type="ECO:0000313" key="1">
    <source>
        <dbReference type="EMBL" id="ABE62930.1"/>
    </source>
</evidence>
<name>Q1QLG7_NITHX</name>
<dbReference type="EMBL" id="CP000319">
    <property type="protein sequence ID" value="ABE62930.1"/>
    <property type="molecule type" value="Genomic_DNA"/>
</dbReference>
<sequence length="108" mass="12531">MSNPRPRRYVAAMSDTADDFKTAFNEWKTQLEKLGLAELTGDDLVEGIGDHLYGIGVESEDRAELMLSLTWLADDEVFWRVFHDYWSSCDDTWCLREQLPDIMTNCFD</sequence>
<protein>
    <submittedName>
        <fullName evidence="1">Uncharacterized protein</fullName>
    </submittedName>
</protein>
<gene>
    <name evidence="1" type="ordered locus">Nham_2133</name>
</gene>
<dbReference type="KEGG" id="nha:Nham_2133"/>
<evidence type="ECO:0000313" key="2">
    <source>
        <dbReference type="Proteomes" id="UP000001953"/>
    </source>
</evidence>
<dbReference type="RefSeq" id="WP_011510609.1">
    <property type="nucleotide sequence ID" value="NC_007964.1"/>
</dbReference>
<proteinExistence type="predicted"/>
<reference evidence="1 2" key="1">
    <citation type="submission" date="2006-03" db="EMBL/GenBank/DDBJ databases">
        <title>Complete sequence of chromosome of Nitrobacter hamburgensis X14.</title>
        <authorList>
            <consortium name="US DOE Joint Genome Institute"/>
            <person name="Copeland A."/>
            <person name="Lucas S."/>
            <person name="Lapidus A."/>
            <person name="Barry K."/>
            <person name="Detter J.C."/>
            <person name="Glavina del Rio T."/>
            <person name="Hammon N."/>
            <person name="Israni S."/>
            <person name="Dalin E."/>
            <person name="Tice H."/>
            <person name="Pitluck S."/>
            <person name="Chain P."/>
            <person name="Malfatti S."/>
            <person name="Shin M."/>
            <person name="Vergez L."/>
            <person name="Schmutz J."/>
            <person name="Larimer F."/>
            <person name="Land M."/>
            <person name="Hauser L."/>
            <person name="Kyrpides N."/>
            <person name="Ivanova N."/>
            <person name="Ward B."/>
            <person name="Arp D."/>
            <person name="Klotz M."/>
            <person name="Stein L."/>
            <person name="O'Mullan G."/>
            <person name="Starkenburg S."/>
            <person name="Sayavedra L."/>
            <person name="Poret-Peterson A.T."/>
            <person name="Gentry M.E."/>
            <person name="Bruce D."/>
            <person name="Richardson P."/>
        </authorList>
    </citation>
    <scope>NUCLEOTIDE SEQUENCE [LARGE SCALE GENOMIC DNA]</scope>
    <source>
        <strain evidence="2">DSM 10229 / NCIMB 13809 / X14</strain>
    </source>
</reference>
<dbReference type="STRING" id="323097.Nham_2133"/>
<keyword evidence="2" id="KW-1185">Reference proteome</keyword>
<dbReference type="HOGENOM" id="CLU_2194149_0_0_5"/>
<organism evidence="1 2">
    <name type="scientific">Nitrobacter hamburgensis (strain DSM 10229 / NCIMB 13809 / X14)</name>
    <dbReference type="NCBI Taxonomy" id="323097"/>
    <lineage>
        <taxon>Bacteria</taxon>
        <taxon>Pseudomonadati</taxon>
        <taxon>Pseudomonadota</taxon>
        <taxon>Alphaproteobacteria</taxon>
        <taxon>Hyphomicrobiales</taxon>
        <taxon>Nitrobacteraceae</taxon>
        <taxon>Nitrobacter</taxon>
    </lineage>
</organism>